<dbReference type="GO" id="GO:0005524">
    <property type="term" value="F:ATP binding"/>
    <property type="evidence" value="ECO:0007669"/>
    <property type="project" value="InterPro"/>
</dbReference>
<dbReference type="InterPro" id="IPR003959">
    <property type="entry name" value="ATPase_AAA_core"/>
</dbReference>
<evidence type="ECO:0000259" key="1">
    <source>
        <dbReference type="Pfam" id="PF13304"/>
    </source>
</evidence>
<dbReference type="SUPFAM" id="SSF52540">
    <property type="entry name" value="P-loop containing nucleoside triphosphate hydrolases"/>
    <property type="match status" value="1"/>
</dbReference>
<dbReference type="InterPro" id="IPR027417">
    <property type="entry name" value="P-loop_NTPase"/>
</dbReference>
<dbReference type="Gene3D" id="3.40.50.300">
    <property type="entry name" value="P-loop containing nucleotide triphosphate hydrolases"/>
    <property type="match status" value="1"/>
</dbReference>
<evidence type="ECO:0000313" key="3">
    <source>
        <dbReference type="Proteomes" id="UP000218335"/>
    </source>
</evidence>
<dbReference type="InterPro" id="IPR051396">
    <property type="entry name" value="Bact_Antivir_Def_Nuclease"/>
</dbReference>
<sequence length="394" mass="45094">MYILYAKVEGIKNFENDTFEIDYTTNKRVSAEEVGGNVTRVKNSLYKLNTVAITGKNASGKTTALNIIKGIQDIYLNNESLTPDNSLVRYLKPTATIHVKVFDAAYIYSIQSHVINSKDDVYFENEIINRLKVTSKFNKKIYDDDRNYESFLSRSALDTDYLKKEDSIFSGILNQKEALNKSYDLIMHTNFNFLSYYSESMSEDMVKLLDSGIEEFTIHPDVHENDKMPKFKIKFKGIPETIHSDLMDLEDYLSSGTIRALNIFGSIIRVLHTGGYLIIDEIENHLNKRIIQLIIEFFTGELNVNGATLIFSTHYVEVLDTIDRSDAIYVTQKKPKSDIHRFSDLLGDKDRNDKKKSDLFLSGIIDTMPTYQSYRGTKNIIAALLQKGDAHEKN</sequence>
<comment type="caution">
    <text evidence="2">The sequence shown here is derived from an EMBL/GenBank/DDBJ whole genome shotgun (WGS) entry which is preliminary data.</text>
</comment>
<dbReference type="GO" id="GO:0016887">
    <property type="term" value="F:ATP hydrolysis activity"/>
    <property type="evidence" value="ECO:0007669"/>
    <property type="project" value="InterPro"/>
</dbReference>
<dbReference type="PANTHER" id="PTHR43581:SF4">
    <property type="entry name" value="ATP_GTP PHOSPHATASE"/>
    <property type="match status" value="1"/>
</dbReference>
<dbReference type="AlphaFoldDB" id="A0A2A4GX93"/>
<dbReference type="EMBL" id="MWUU01000007">
    <property type="protein sequence ID" value="PCF55327.1"/>
    <property type="molecule type" value="Genomic_DNA"/>
</dbReference>
<name>A0A2A4GX93_9STAP</name>
<gene>
    <name evidence="2" type="ORF">B5C08_06670</name>
</gene>
<feature type="domain" description="ATPase AAA-type core" evidence="1">
    <location>
        <begin position="108"/>
        <end position="320"/>
    </location>
</feature>
<organism evidence="2 3">
    <name type="scientific">Staphylococcus delphini</name>
    <dbReference type="NCBI Taxonomy" id="53344"/>
    <lineage>
        <taxon>Bacteria</taxon>
        <taxon>Bacillati</taxon>
        <taxon>Bacillota</taxon>
        <taxon>Bacilli</taxon>
        <taxon>Bacillales</taxon>
        <taxon>Staphylococcaceae</taxon>
        <taxon>Staphylococcus</taxon>
        <taxon>Staphylococcus intermedius group</taxon>
    </lineage>
</organism>
<accession>A0A2A4GX93</accession>
<dbReference type="Proteomes" id="UP000218335">
    <property type="component" value="Unassembled WGS sequence"/>
</dbReference>
<dbReference type="Pfam" id="PF13304">
    <property type="entry name" value="AAA_21"/>
    <property type="match status" value="1"/>
</dbReference>
<protein>
    <recommendedName>
        <fullName evidence="1">ATPase AAA-type core domain-containing protein</fullName>
    </recommendedName>
</protein>
<evidence type="ECO:0000313" key="2">
    <source>
        <dbReference type="EMBL" id="PCF55327.1"/>
    </source>
</evidence>
<dbReference type="PANTHER" id="PTHR43581">
    <property type="entry name" value="ATP/GTP PHOSPHATASE"/>
    <property type="match status" value="1"/>
</dbReference>
<reference evidence="2 3" key="1">
    <citation type="journal article" date="2017" name="PLoS ONE">
        <title>Development of a real-time PCR for detection of Staphylococcus pseudintermedius using a novel automated comparison of whole-genome sequences.</title>
        <authorList>
            <person name="Verstappen K.M."/>
            <person name="Huijbregts L."/>
            <person name="Spaninks M."/>
            <person name="Wagenaar J.A."/>
            <person name="Fluit A.C."/>
            <person name="Duim B."/>
        </authorList>
    </citation>
    <scope>NUCLEOTIDE SEQUENCE [LARGE SCALE GENOMIC DNA]</scope>
    <source>
        <strain evidence="2 3">215070706401-1</strain>
    </source>
</reference>
<proteinExistence type="predicted"/>
<dbReference type="RefSeq" id="WP_096593759.1">
    <property type="nucleotide sequence ID" value="NZ_MWUU01000007.1"/>
</dbReference>